<evidence type="ECO:0000313" key="3">
    <source>
        <dbReference type="Proteomes" id="UP001066276"/>
    </source>
</evidence>
<dbReference type="Proteomes" id="UP001066276">
    <property type="component" value="Chromosome 7"/>
</dbReference>
<dbReference type="EMBL" id="JANPWB010000011">
    <property type="protein sequence ID" value="KAJ1130412.1"/>
    <property type="molecule type" value="Genomic_DNA"/>
</dbReference>
<dbReference type="AlphaFoldDB" id="A0AAV7PVB3"/>
<keyword evidence="3" id="KW-1185">Reference proteome</keyword>
<evidence type="ECO:0000313" key="2">
    <source>
        <dbReference type="EMBL" id="KAJ1130413.1"/>
    </source>
</evidence>
<gene>
    <name evidence="1" type="ORF">NDU88_008765</name>
    <name evidence="2" type="ORF">NDU88_008766</name>
</gene>
<accession>A0AAV7PVB3</accession>
<dbReference type="EMBL" id="JANPWB010000011">
    <property type="protein sequence ID" value="KAJ1130413.1"/>
    <property type="molecule type" value="Genomic_DNA"/>
</dbReference>
<protein>
    <submittedName>
        <fullName evidence="2">Uncharacterized protein</fullName>
    </submittedName>
</protein>
<proteinExistence type="predicted"/>
<name>A0AAV7PVB3_PLEWA</name>
<organism evidence="2 3">
    <name type="scientific">Pleurodeles waltl</name>
    <name type="common">Iberian ribbed newt</name>
    <dbReference type="NCBI Taxonomy" id="8319"/>
    <lineage>
        <taxon>Eukaryota</taxon>
        <taxon>Metazoa</taxon>
        <taxon>Chordata</taxon>
        <taxon>Craniata</taxon>
        <taxon>Vertebrata</taxon>
        <taxon>Euteleostomi</taxon>
        <taxon>Amphibia</taxon>
        <taxon>Batrachia</taxon>
        <taxon>Caudata</taxon>
        <taxon>Salamandroidea</taxon>
        <taxon>Salamandridae</taxon>
        <taxon>Pleurodelinae</taxon>
        <taxon>Pleurodeles</taxon>
    </lineage>
</organism>
<evidence type="ECO:0000313" key="1">
    <source>
        <dbReference type="EMBL" id="KAJ1130412.1"/>
    </source>
</evidence>
<sequence length="97" mass="10712">MSPMIYRLALDPLVGWIHQDPLRVGGAWCLGGGEEAIAIYDDVLLHLSWPTLSIDRALHTFMIFGEHARYHINWDKSCVHLLAVGTTALPPGYTGDG</sequence>
<comment type="caution">
    <text evidence="2">The sequence shown here is derived from an EMBL/GenBank/DDBJ whole genome shotgun (WGS) entry which is preliminary data.</text>
</comment>
<reference evidence="2" key="1">
    <citation type="journal article" date="2022" name="bioRxiv">
        <title>Sequencing and chromosome-scale assembly of the giantPleurodeles waltlgenome.</title>
        <authorList>
            <person name="Brown T."/>
            <person name="Elewa A."/>
            <person name="Iarovenko S."/>
            <person name="Subramanian E."/>
            <person name="Araus A.J."/>
            <person name="Petzold A."/>
            <person name="Susuki M."/>
            <person name="Suzuki K.-i.T."/>
            <person name="Hayashi T."/>
            <person name="Toyoda A."/>
            <person name="Oliveira C."/>
            <person name="Osipova E."/>
            <person name="Leigh N.D."/>
            <person name="Simon A."/>
            <person name="Yun M.H."/>
        </authorList>
    </citation>
    <scope>NUCLEOTIDE SEQUENCE</scope>
    <source>
        <strain evidence="2">20211129_DDA</strain>
        <tissue evidence="2">Liver</tissue>
    </source>
</reference>